<dbReference type="EMBL" id="VIUW01000003">
    <property type="protein sequence ID" value="TWD14302.1"/>
    <property type="molecule type" value="Genomic_DNA"/>
</dbReference>
<sequence>MSDYVIPRPASGDIVRLILEDHRLFEDLLRGMRTVGLHRDAARRAFAELHVAHAVAEEEVALPTLQRRRAITRHEQHHGEEEHAEAHVELLDAGCASLPQLRRIVGQAEDEGLLDSDDTGQ</sequence>
<organism evidence="1 2">
    <name type="scientific">Marihabitans asiaticum</name>
    <dbReference type="NCBI Taxonomy" id="415218"/>
    <lineage>
        <taxon>Bacteria</taxon>
        <taxon>Bacillati</taxon>
        <taxon>Actinomycetota</taxon>
        <taxon>Actinomycetes</taxon>
        <taxon>Micrococcales</taxon>
        <taxon>Intrasporangiaceae</taxon>
        <taxon>Marihabitans</taxon>
    </lineage>
</organism>
<proteinExistence type="predicted"/>
<dbReference type="RefSeq" id="WP_144857186.1">
    <property type="nucleotide sequence ID" value="NZ_BAAAYT010000005.1"/>
</dbReference>
<dbReference type="AlphaFoldDB" id="A0A560W9L8"/>
<dbReference type="OrthoDB" id="5183396at2"/>
<comment type="caution">
    <text evidence="1">The sequence shown here is derived from an EMBL/GenBank/DDBJ whole genome shotgun (WGS) entry which is preliminary data.</text>
</comment>
<evidence type="ECO:0008006" key="3">
    <source>
        <dbReference type="Google" id="ProtNLM"/>
    </source>
</evidence>
<evidence type="ECO:0000313" key="2">
    <source>
        <dbReference type="Proteomes" id="UP000315628"/>
    </source>
</evidence>
<dbReference type="Proteomes" id="UP000315628">
    <property type="component" value="Unassembled WGS sequence"/>
</dbReference>
<accession>A0A560W9L8</accession>
<gene>
    <name evidence="1" type="ORF">FB557_1710</name>
</gene>
<protein>
    <recommendedName>
        <fullName evidence="3">Hemerythrin HHE cation binding domain-containing protein</fullName>
    </recommendedName>
</protein>
<reference evidence="1 2" key="1">
    <citation type="submission" date="2019-06" db="EMBL/GenBank/DDBJ databases">
        <title>Sequencing the genomes of 1000 actinobacteria strains.</title>
        <authorList>
            <person name="Klenk H.-P."/>
        </authorList>
    </citation>
    <scope>NUCLEOTIDE SEQUENCE [LARGE SCALE GENOMIC DNA]</scope>
    <source>
        <strain evidence="1 2">DSM 18935</strain>
    </source>
</reference>
<evidence type="ECO:0000313" key="1">
    <source>
        <dbReference type="EMBL" id="TWD14302.1"/>
    </source>
</evidence>
<name>A0A560W9L8_9MICO</name>
<keyword evidence="2" id="KW-1185">Reference proteome</keyword>